<proteinExistence type="inferred from homology"/>
<gene>
    <name evidence="11 12" type="primary">mscL</name>
    <name evidence="12" type="ORF">NSJP_1338</name>
</gene>
<comment type="subcellular location">
    <subcellularLocation>
        <location evidence="1 11">Cell membrane</location>
        <topology evidence="1 11">Multi-pass membrane protein</topology>
    </subcellularLocation>
</comment>
<dbReference type="InterPro" id="IPR036019">
    <property type="entry name" value="MscL_channel"/>
</dbReference>
<keyword evidence="7 11" id="KW-1133">Transmembrane helix</keyword>
<sequence length="138" mass="14916">MLKEFRDFAMKGNVLDMAIGVIIGGAFGKIVSSLVSDILMPPIGLLMGKVDFSSLFLTLSGTPQPSLVAAKAAGTPTLNYGVFLQTVLDFLIVAFVIFLLVKQVNRFKKDAPPAPQAGPTNEEKLLTEIRDAIKNQRH</sequence>
<dbReference type="GO" id="GO:0008381">
    <property type="term" value="F:mechanosensitive monoatomic ion channel activity"/>
    <property type="evidence" value="ECO:0007669"/>
    <property type="project" value="UniProtKB-UniRule"/>
</dbReference>
<evidence type="ECO:0000256" key="11">
    <source>
        <dbReference type="HAMAP-Rule" id="MF_00115"/>
    </source>
</evidence>
<dbReference type="PANTHER" id="PTHR30266">
    <property type="entry name" value="MECHANOSENSITIVE CHANNEL MSCL"/>
    <property type="match status" value="1"/>
</dbReference>
<dbReference type="HAMAP" id="MF_00115">
    <property type="entry name" value="MscL"/>
    <property type="match status" value="1"/>
</dbReference>
<keyword evidence="9 11" id="KW-0472">Membrane</keyword>
<dbReference type="Proteomes" id="UP000192042">
    <property type="component" value="Chromosome I"/>
</dbReference>
<keyword evidence="4 11" id="KW-0813">Transport</keyword>
<evidence type="ECO:0000256" key="10">
    <source>
        <dbReference type="ARBA" id="ARBA00023303"/>
    </source>
</evidence>
<dbReference type="AlphaFoldDB" id="A0A1W1I3C7"/>
<dbReference type="GO" id="GO:0005886">
    <property type="term" value="C:plasma membrane"/>
    <property type="evidence" value="ECO:0007669"/>
    <property type="project" value="UniProtKB-SubCell"/>
</dbReference>
<evidence type="ECO:0000256" key="8">
    <source>
        <dbReference type="ARBA" id="ARBA00023065"/>
    </source>
</evidence>
<dbReference type="NCBIfam" id="NF010557">
    <property type="entry name" value="PRK13952.1"/>
    <property type="match status" value="1"/>
</dbReference>
<evidence type="ECO:0000256" key="1">
    <source>
        <dbReference type="ARBA" id="ARBA00004651"/>
    </source>
</evidence>
<evidence type="ECO:0000256" key="2">
    <source>
        <dbReference type="ARBA" id="ARBA00007254"/>
    </source>
</evidence>
<dbReference type="Pfam" id="PF01741">
    <property type="entry name" value="MscL"/>
    <property type="match status" value="1"/>
</dbReference>
<dbReference type="PROSITE" id="PS01327">
    <property type="entry name" value="MSCL"/>
    <property type="match status" value="1"/>
</dbReference>
<comment type="similarity">
    <text evidence="2 11">Belongs to the MscL family.</text>
</comment>
<dbReference type="PRINTS" id="PR01264">
    <property type="entry name" value="MECHCHANNEL"/>
</dbReference>
<dbReference type="PANTHER" id="PTHR30266:SF2">
    <property type="entry name" value="LARGE-CONDUCTANCE MECHANOSENSITIVE CHANNEL"/>
    <property type="match status" value="1"/>
</dbReference>
<organism evidence="12 13">
    <name type="scientific">Nitrospira japonica</name>
    <dbReference type="NCBI Taxonomy" id="1325564"/>
    <lineage>
        <taxon>Bacteria</taxon>
        <taxon>Pseudomonadati</taxon>
        <taxon>Nitrospirota</taxon>
        <taxon>Nitrospiria</taxon>
        <taxon>Nitrospirales</taxon>
        <taxon>Nitrospiraceae</taxon>
        <taxon>Nitrospira</taxon>
    </lineage>
</organism>
<name>A0A1W1I3C7_9BACT</name>
<evidence type="ECO:0000313" key="13">
    <source>
        <dbReference type="Proteomes" id="UP000192042"/>
    </source>
</evidence>
<evidence type="ECO:0000256" key="6">
    <source>
        <dbReference type="ARBA" id="ARBA00022692"/>
    </source>
</evidence>
<dbReference type="STRING" id="1325564.NSJP_1338"/>
<dbReference type="InterPro" id="IPR001185">
    <property type="entry name" value="MS_channel"/>
</dbReference>
<protein>
    <recommendedName>
        <fullName evidence="11">Large-conductance mechanosensitive channel</fullName>
    </recommendedName>
</protein>
<keyword evidence="6 11" id="KW-0812">Transmembrane</keyword>
<dbReference type="InterPro" id="IPR019823">
    <property type="entry name" value="Mechanosensitive_channel_CS"/>
</dbReference>
<reference evidence="12 13" key="1">
    <citation type="submission" date="2017-03" db="EMBL/GenBank/DDBJ databases">
        <authorList>
            <person name="Afonso C.L."/>
            <person name="Miller P.J."/>
            <person name="Scott M.A."/>
            <person name="Spackman E."/>
            <person name="Goraichik I."/>
            <person name="Dimitrov K.M."/>
            <person name="Suarez D.L."/>
            <person name="Swayne D.E."/>
        </authorList>
    </citation>
    <scope>NUCLEOTIDE SEQUENCE [LARGE SCALE GENOMIC DNA]</scope>
    <source>
        <strain evidence="12">Genome sequencing of Nitrospira japonica strain NJ11</strain>
    </source>
</reference>
<evidence type="ECO:0000256" key="4">
    <source>
        <dbReference type="ARBA" id="ARBA00022448"/>
    </source>
</evidence>
<comment type="subunit">
    <text evidence="3 11">Homopentamer.</text>
</comment>
<comment type="function">
    <text evidence="11">Channel that opens in response to stretch forces in the membrane lipid bilayer. May participate in the regulation of osmotic pressure changes within the cell.</text>
</comment>
<dbReference type="InterPro" id="IPR037673">
    <property type="entry name" value="MSC/AndL"/>
</dbReference>
<feature type="transmembrane region" description="Helical" evidence="11">
    <location>
        <begin position="82"/>
        <end position="101"/>
    </location>
</feature>
<dbReference type="KEGG" id="nja:NSJP_1338"/>
<dbReference type="NCBIfam" id="TIGR00220">
    <property type="entry name" value="mscL"/>
    <property type="match status" value="1"/>
</dbReference>
<evidence type="ECO:0000256" key="3">
    <source>
        <dbReference type="ARBA" id="ARBA00011255"/>
    </source>
</evidence>
<dbReference type="EMBL" id="LT828648">
    <property type="protein sequence ID" value="SLM47510.1"/>
    <property type="molecule type" value="Genomic_DNA"/>
</dbReference>
<dbReference type="Gene3D" id="1.10.1200.120">
    <property type="entry name" value="Large-conductance mechanosensitive channel, MscL, domain 1"/>
    <property type="match status" value="1"/>
</dbReference>
<keyword evidence="13" id="KW-1185">Reference proteome</keyword>
<keyword evidence="5 11" id="KW-1003">Cell membrane</keyword>
<evidence type="ECO:0000256" key="9">
    <source>
        <dbReference type="ARBA" id="ARBA00023136"/>
    </source>
</evidence>
<dbReference type="NCBIfam" id="NF001843">
    <property type="entry name" value="PRK00567.1-4"/>
    <property type="match status" value="1"/>
</dbReference>
<evidence type="ECO:0000256" key="7">
    <source>
        <dbReference type="ARBA" id="ARBA00022989"/>
    </source>
</evidence>
<evidence type="ECO:0000256" key="5">
    <source>
        <dbReference type="ARBA" id="ARBA00022475"/>
    </source>
</evidence>
<keyword evidence="8 11" id="KW-0406">Ion transport</keyword>
<dbReference type="OrthoDB" id="9810350at2"/>
<dbReference type="FunFam" id="1.10.1200.120:FF:000001">
    <property type="entry name" value="Large-conductance mechanosensitive channel"/>
    <property type="match status" value="1"/>
</dbReference>
<accession>A0A1W1I3C7</accession>
<evidence type="ECO:0000313" key="12">
    <source>
        <dbReference type="EMBL" id="SLM47510.1"/>
    </source>
</evidence>
<keyword evidence="10 11" id="KW-0407">Ion channel</keyword>
<dbReference type="SUPFAM" id="SSF81330">
    <property type="entry name" value="Gated mechanosensitive channel"/>
    <property type="match status" value="1"/>
</dbReference>
<feature type="transmembrane region" description="Helical" evidence="11">
    <location>
        <begin position="12"/>
        <end position="31"/>
    </location>
</feature>